<accession>A0A066VKD4</accession>
<feature type="compositionally biased region" description="Basic and acidic residues" evidence="1">
    <location>
        <begin position="449"/>
        <end position="460"/>
    </location>
</feature>
<dbReference type="AlphaFoldDB" id="A0A066VKD4"/>
<evidence type="ECO:0000256" key="1">
    <source>
        <dbReference type="SAM" id="MobiDB-lite"/>
    </source>
</evidence>
<organism evidence="2 3">
    <name type="scientific">Tilletiaria anomala (strain ATCC 24038 / CBS 436.72 / UBC 951)</name>
    <dbReference type="NCBI Taxonomy" id="1037660"/>
    <lineage>
        <taxon>Eukaryota</taxon>
        <taxon>Fungi</taxon>
        <taxon>Dikarya</taxon>
        <taxon>Basidiomycota</taxon>
        <taxon>Ustilaginomycotina</taxon>
        <taxon>Exobasidiomycetes</taxon>
        <taxon>Georgefischeriales</taxon>
        <taxon>Tilletiariaceae</taxon>
        <taxon>Tilletiaria</taxon>
    </lineage>
</organism>
<comment type="caution">
    <text evidence="2">The sequence shown here is derived from an EMBL/GenBank/DDBJ whole genome shotgun (WGS) entry which is preliminary data.</text>
</comment>
<sequence>MAAVVDAALLWKRRFVDEGRSAALRACYSSARDSSNVPDCLALATFNTRSPHCRPLITAAAAAPSESTDATTASWKREARSTYRHLLRAVTPATHFSRPAAKNLKRLLQTEYKGAIASQVPSGAANPDELAHHGASRIYACMIPSDPGSSLTCDLFRTVASRTVQFLLSAAHSPPFSDAQMRAWKVKYRRPRSVEAAFESGRSLRSIKAVQKRQRRELLRRAATAADAGGSSGKGAYVDAATALRKSRKDRARGRAASFASLFPQGNRTLAHAVTTNLASLTYHHLSPNTRMQPLWRTHGGTDSSTVPRLTQQSIRAAGFAGAHELAGDGDAGEHDAGMYIADAVPRQHTLSLIVPPKPILGPRQPAGAQHKRWDGQRVAQTFAPLASAGDPDSDAARLLHRSEELRQRYEAVAAQQHGHGGAESAAAQSAKREWKEMRGRWKSAVKTTQRERAEREREARPVRALAKLVRDAQQGSGVWLGARRFGMKEQGKWLIP</sequence>
<dbReference type="GeneID" id="25264839"/>
<protein>
    <submittedName>
        <fullName evidence="2">Uncharacterized protein</fullName>
    </submittedName>
</protein>
<dbReference type="RefSeq" id="XP_013241983.1">
    <property type="nucleotide sequence ID" value="XM_013386529.1"/>
</dbReference>
<gene>
    <name evidence="2" type="ORF">K437DRAFT_257979</name>
</gene>
<dbReference type="OrthoDB" id="3360321at2759"/>
<proteinExistence type="predicted"/>
<dbReference type="HOGENOM" id="CLU_631924_0_0_1"/>
<name>A0A066VKD4_TILAU</name>
<reference evidence="2 3" key="1">
    <citation type="submission" date="2014-05" db="EMBL/GenBank/DDBJ databases">
        <title>Draft genome sequence of a rare smut relative, Tilletiaria anomala UBC 951.</title>
        <authorList>
            <consortium name="DOE Joint Genome Institute"/>
            <person name="Toome M."/>
            <person name="Kuo A."/>
            <person name="Henrissat B."/>
            <person name="Lipzen A."/>
            <person name="Tritt A."/>
            <person name="Yoshinaga Y."/>
            <person name="Zane M."/>
            <person name="Barry K."/>
            <person name="Grigoriev I.V."/>
            <person name="Spatafora J.W."/>
            <person name="Aimea M.C."/>
        </authorList>
    </citation>
    <scope>NUCLEOTIDE SEQUENCE [LARGE SCALE GENOMIC DNA]</scope>
    <source>
        <strain evidence="2 3">UBC 951</strain>
    </source>
</reference>
<evidence type="ECO:0000313" key="2">
    <source>
        <dbReference type="EMBL" id="KDN42202.1"/>
    </source>
</evidence>
<dbReference type="OMA" id="SLTYHHL"/>
<dbReference type="Proteomes" id="UP000027361">
    <property type="component" value="Unassembled WGS sequence"/>
</dbReference>
<dbReference type="EMBL" id="JMSN01000072">
    <property type="protein sequence ID" value="KDN42202.1"/>
    <property type="molecule type" value="Genomic_DNA"/>
</dbReference>
<keyword evidence="3" id="KW-1185">Reference proteome</keyword>
<feature type="region of interest" description="Disordered" evidence="1">
    <location>
        <begin position="438"/>
        <end position="460"/>
    </location>
</feature>
<evidence type="ECO:0000313" key="3">
    <source>
        <dbReference type="Proteomes" id="UP000027361"/>
    </source>
</evidence>
<dbReference type="InParanoid" id="A0A066VKD4"/>